<evidence type="ECO:0000256" key="1">
    <source>
        <dbReference type="SAM" id="Phobius"/>
    </source>
</evidence>
<feature type="transmembrane region" description="Helical" evidence="1">
    <location>
        <begin position="6"/>
        <end position="22"/>
    </location>
</feature>
<feature type="non-terminal residue" evidence="2">
    <location>
        <position position="121"/>
    </location>
</feature>
<dbReference type="RefSeq" id="WP_272733802.1">
    <property type="nucleotide sequence ID" value="NZ_JAOURS010000438.1"/>
</dbReference>
<sequence>ILFATAMVADVVITLLGAYWTFRIERRDRPTETPERFVAFLFPKKVWLHRSAFLDYQLYALQYVFPTVFSLPLVIGLTTITAFVIGGNATPDPHASIWPTLACAALLALAVDFSFYAGHVM</sequence>
<accession>A0A9X3YFB1</accession>
<evidence type="ECO:0000313" key="3">
    <source>
        <dbReference type="Proteomes" id="UP001149314"/>
    </source>
</evidence>
<feature type="transmembrane region" description="Helical" evidence="1">
    <location>
        <begin position="97"/>
        <end position="117"/>
    </location>
</feature>
<dbReference type="Proteomes" id="UP001149314">
    <property type="component" value="Unassembled WGS sequence"/>
</dbReference>
<dbReference type="AlphaFoldDB" id="A0A9X3YFB1"/>
<comment type="caution">
    <text evidence="2">The sequence shown here is derived from an EMBL/GenBank/DDBJ whole genome shotgun (WGS) entry which is preliminary data.</text>
</comment>
<keyword evidence="1" id="KW-1133">Transmembrane helix</keyword>
<evidence type="ECO:0000313" key="2">
    <source>
        <dbReference type="EMBL" id="MDC6641885.1"/>
    </source>
</evidence>
<dbReference type="EMBL" id="JAOURS010000438">
    <property type="protein sequence ID" value="MDC6641885.1"/>
    <property type="molecule type" value="Genomic_DNA"/>
</dbReference>
<feature type="transmembrane region" description="Helical" evidence="1">
    <location>
        <begin position="63"/>
        <end position="85"/>
    </location>
</feature>
<gene>
    <name evidence="2" type="ORF">OEZ79_27375</name>
</gene>
<protein>
    <submittedName>
        <fullName evidence="2">Uncharacterized protein</fullName>
    </submittedName>
</protein>
<organism evidence="2 3">
    <name type="scientific">Leclercia adecarboxylata</name>
    <dbReference type="NCBI Taxonomy" id="83655"/>
    <lineage>
        <taxon>Bacteria</taxon>
        <taxon>Pseudomonadati</taxon>
        <taxon>Pseudomonadota</taxon>
        <taxon>Gammaproteobacteria</taxon>
        <taxon>Enterobacterales</taxon>
        <taxon>Enterobacteriaceae</taxon>
        <taxon>Leclercia</taxon>
    </lineage>
</organism>
<name>A0A9X3YFB1_9ENTR</name>
<reference evidence="2" key="1">
    <citation type="journal article" date="2023" name="Genes Genomics">
        <title>Genomic insights of Leclercia adecarboxylata strains linked to an outbreak in public hospitals in Mexico.</title>
        <authorList>
            <person name="Barrios-Villa E."/>
            <person name="Pacheco-Flores B."/>
            <person name="Lozano-Zarain P."/>
            <person name="Del Campo-Ortega R."/>
            <person name="de Jesus Ascencio-Montiel I."/>
            <person name="Gonzalez-Leon M."/>
            <person name="Camorlinga-Ponce M."/>
            <person name="Gaytan Cervantes F.J."/>
            <person name="Gonzalez Torres C."/>
            <person name="Aguilar E."/>
            <person name="Gonzalez Ibarra J."/>
            <person name="Torres Lopez F.J."/>
            <person name="Rosas-Vargas H."/>
            <person name="Gonzalez-Bonilla C.R."/>
            <person name="Del Carmen Rocha-Gracia R."/>
        </authorList>
    </citation>
    <scope>NUCLEOTIDE SEQUENCE</scope>
    <source>
        <strain evidence="2">Lac40</strain>
    </source>
</reference>
<keyword evidence="1" id="KW-0472">Membrane</keyword>
<keyword evidence="1" id="KW-0812">Transmembrane</keyword>
<proteinExistence type="predicted"/>
<feature type="non-terminal residue" evidence="2">
    <location>
        <position position="1"/>
    </location>
</feature>